<proteinExistence type="predicted"/>
<dbReference type="InterPro" id="IPR010982">
    <property type="entry name" value="Lambda_DNA-bd_dom_sf"/>
</dbReference>
<dbReference type="EMBL" id="DYWC01000208">
    <property type="protein sequence ID" value="HJF87553.1"/>
    <property type="molecule type" value="Genomic_DNA"/>
</dbReference>
<reference evidence="2" key="2">
    <citation type="submission" date="2021-09" db="EMBL/GenBank/DDBJ databases">
        <authorList>
            <person name="Gilroy R."/>
        </authorList>
    </citation>
    <scope>NUCLEOTIDE SEQUENCE</scope>
    <source>
        <strain evidence="2">7886</strain>
    </source>
</reference>
<evidence type="ECO:0000313" key="3">
    <source>
        <dbReference type="Proteomes" id="UP000747013"/>
    </source>
</evidence>
<feature type="non-terminal residue" evidence="2">
    <location>
        <position position="64"/>
    </location>
</feature>
<reference evidence="2" key="1">
    <citation type="journal article" date="2021" name="PeerJ">
        <title>Extensive microbial diversity within the chicken gut microbiome revealed by metagenomics and culture.</title>
        <authorList>
            <person name="Gilroy R."/>
            <person name="Ravi A."/>
            <person name="Getino M."/>
            <person name="Pursley I."/>
            <person name="Horton D.L."/>
            <person name="Alikhan N.F."/>
            <person name="Baker D."/>
            <person name="Gharbi K."/>
            <person name="Hall N."/>
            <person name="Watson M."/>
            <person name="Adriaenssens E.M."/>
            <person name="Foster-Nyarko E."/>
            <person name="Jarju S."/>
            <person name="Secka A."/>
            <person name="Antonio M."/>
            <person name="Oren A."/>
            <person name="Chaudhuri R.R."/>
            <person name="La Ragione R."/>
            <person name="Hildebrand F."/>
            <person name="Pallen M.J."/>
        </authorList>
    </citation>
    <scope>NUCLEOTIDE SEQUENCE</scope>
    <source>
        <strain evidence="2">7886</strain>
    </source>
</reference>
<dbReference type="Gene3D" id="1.10.260.40">
    <property type="entry name" value="lambda repressor-like DNA-binding domains"/>
    <property type="match status" value="1"/>
</dbReference>
<accession>A0A921LA77</accession>
<protein>
    <submittedName>
        <fullName evidence="2">Helix-turn-helix transcriptional regulator</fullName>
    </submittedName>
</protein>
<feature type="domain" description="HTH cro/C1-type" evidence="1">
    <location>
        <begin position="14"/>
        <end position="64"/>
    </location>
</feature>
<dbReference type="AlphaFoldDB" id="A0A921LA77"/>
<dbReference type="Proteomes" id="UP000747013">
    <property type="component" value="Unassembled WGS sequence"/>
</dbReference>
<dbReference type="GO" id="GO:0003677">
    <property type="term" value="F:DNA binding"/>
    <property type="evidence" value="ECO:0007669"/>
    <property type="project" value="InterPro"/>
</dbReference>
<sequence>MNNVQVPDSLKFSLEACRKNAGLTLREAAEILGIGYQRLSKYENDSSDIPMSLLSKMSFVYQVP</sequence>
<organism evidence="2 3">
    <name type="scientific">Companilactobacillus farciminis</name>
    <dbReference type="NCBI Taxonomy" id="1612"/>
    <lineage>
        <taxon>Bacteria</taxon>
        <taxon>Bacillati</taxon>
        <taxon>Bacillota</taxon>
        <taxon>Bacilli</taxon>
        <taxon>Lactobacillales</taxon>
        <taxon>Lactobacillaceae</taxon>
        <taxon>Companilactobacillus</taxon>
    </lineage>
</organism>
<dbReference type="PROSITE" id="PS50943">
    <property type="entry name" value="HTH_CROC1"/>
    <property type="match status" value="1"/>
</dbReference>
<dbReference type="CDD" id="cd00093">
    <property type="entry name" value="HTH_XRE"/>
    <property type="match status" value="1"/>
</dbReference>
<name>A0A921LA77_9LACO</name>
<dbReference type="SMART" id="SM00530">
    <property type="entry name" value="HTH_XRE"/>
    <property type="match status" value="1"/>
</dbReference>
<gene>
    <name evidence="2" type="ORF">K8V88_08970</name>
</gene>
<dbReference type="SUPFAM" id="SSF47413">
    <property type="entry name" value="lambda repressor-like DNA-binding domains"/>
    <property type="match status" value="1"/>
</dbReference>
<dbReference type="InterPro" id="IPR001387">
    <property type="entry name" value="Cro/C1-type_HTH"/>
</dbReference>
<evidence type="ECO:0000259" key="1">
    <source>
        <dbReference type="PROSITE" id="PS50943"/>
    </source>
</evidence>
<dbReference type="Pfam" id="PF01381">
    <property type="entry name" value="HTH_3"/>
    <property type="match status" value="1"/>
</dbReference>
<comment type="caution">
    <text evidence="2">The sequence shown here is derived from an EMBL/GenBank/DDBJ whole genome shotgun (WGS) entry which is preliminary data.</text>
</comment>
<evidence type="ECO:0000313" key="2">
    <source>
        <dbReference type="EMBL" id="HJF87553.1"/>
    </source>
</evidence>